<dbReference type="PANTHER" id="PTHR35336">
    <property type="entry name" value="ADENOSYLCOBINAMIDE AMIDOHYDROLASE"/>
    <property type="match status" value="1"/>
</dbReference>
<dbReference type="STRING" id="1160895.CM19_03360"/>
<gene>
    <name evidence="1" type="ORF">CM19_03360</name>
</gene>
<evidence type="ECO:0000313" key="2">
    <source>
        <dbReference type="Proteomes" id="UP000024332"/>
    </source>
</evidence>
<accession>A0A031LSY7</accession>
<name>A0A031LSY7_9CREN</name>
<proteinExistence type="predicted"/>
<dbReference type="RefSeq" id="WP_216604250.1">
    <property type="nucleotide sequence ID" value="NZ_JFZT01000019.1"/>
</dbReference>
<comment type="caution">
    <text evidence="1">The sequence shown here is derived from an EMBL/GenBank/DDBJ whole genome shotgun (WGS) entry which is preliminary data.</text>
</comment>
<dbReference type="Pfam" id="PF01955">
    <property type="entry name" value="CbiZ"/>
    <property type="match status" value="1"/>
</dbReference>
<keyword evidence="2" id="KW-1185">Reference proteome</keyword>
<dbReference type="Proteomes" id="UP000024332">
    <property type="component" value="Unassembled WGS sequence"/>
</dbReference>
<dbReference type="PANTHER" id="PTHR35336:SF5">
    <property type="entry name" value="ADENOSYLCOBINAMIDE AMIDOHYDROLASE"/>
    <property type="match status" value="1"/>
</dbReference>
<dbReference type="InterPro" id="IPR002808">
    <property type="entry name" value="AdoCbi_amidolase"/>
</dbReference>
<sequence length="181" mass="19602">MRRVIFELGKEYLTLTSALYPEGISTVRRVATLFVDKSYCSKDPWKDAVSMCNCGKDTVIFMTAAERYGYFRCKWGKLFISAGIGESGEDAGCTINIGIFVDYPLNINGLIDLIRTATEAKAGALRDSGFRLTGTVSDAIAVGSLSGENSFAGPGTPLGKDVSRSIRYSLSELILQKSNNV</sequence>
<organism evidence="1 2">
    <name type="scientific">Candidatus Acidianus copahuensis</name>
    <dbReference type="NCBI Taxonomy" id="1160895"/>
    <lineage>
        <taxon>Archaea</taxon>
        <taxon>Thermoproteota</taxon>
        <taxon>Thermoprotei</taxon>
        <taxon>Sulfolobales</taxon>
        <taxon>Sulfolobaceae</taxon>
        <taxon>Acidianus</taxon>
    </lineage>
</organism>
<dbReference type="InterPro" id="IPR052209">
    <property type="entry name" value="CbiZ"/>
</dbReference>
<dbReference type="EMBL" id="JFZT01000019">
    <property type="protein sequence ID" value="EZQ10880.1"/>
    <property type="molecule type" value="Genomic_DNA"/>
</dbReference>
<evidence type="ECO:0000313" key="1">
    <source>
        <dbReference type="EMBL" id="EZQ10880.1"/>
    </source>
</evidence>
<reference evidence="1 2" key="1">
    <citation type="submission" date="2014-03" db="EMBL/GenBank/DDBJ databases">
        <title>Draft genome sequence of the novel thermoacidophilic archaea Acidianus copahuensis ALE1 strain, isolated from Copahue volcanic area in Neuquen Argentina.</title>
        <authorList>
            <person name="Urbieta M.S."/>
            <person name="Rascovan N."/>
            <person name="Castro C."/>
            <person name="Revale S."/>
            <person name="Giaveno M.A."/>
            <person name="Vazquez M.P."/>
            <person name="Donati E.R."/>
        </authorList>
    </citation>
    <scope>NUCLEOTIDE SEQUENCE [LARGE SCALE GENOMIC DNA]</scope>
    <source>
        <strain evidence="1 2">ALE1</strain>
    </source>
</reference>
<dbReference type="AlphaFoldDB" id="A0A031LSY7"/>
<protein>
    <submittedName>
        <fullName evidence="1">Coenzyme F390 synthetase</fullName>
    </submittedName>
</protein>